<gene>
    <name evidence="2" type="ORF">EKK97_07530</name>
</gene>
<evidence type="ECO:0000313" key="2">
    <source>
        <dbReference type="EMBL" id="QHC49500.1"/>
    </source>
</evidence>
<name>A0A6I6SNV0_9GAMM</name>
<evidence type="ECO:0000313" key="3">
    <source>
        <dbReference type="Proteomes" id="UP000464013"/>
    </source>
</evidence>
<dbReference type="OrthoDB" id="9776275at2"/>
<reference evidence="2 3" key="1">
    <citation type="submission" date="2019-01" db="EMBL/GenBank/DDBJ databases">
        <title>Complete genome of a denitifying bacterium Halomons sp. BC-M4-5.</title>
        <authorList>
            <person name="Wang L."/>
            <person name="Shao Z."/>
        </authorList>
    </citation>
    <scope>NUCLEOTIDE SEQUENCE [LARGE SCALE GENOMIC DNA]</scope>
    <source>
        <strain evidence="2 3">BC-M4-5</strain>
    </source>
</reference>
<dbReference type="Pfam" id="PF09982">
    <property type="entry name" value="LpxR"/>
    <property type="match status" value="1"/>
</dbReference>
<keyword evidence="3" id="KW-1185">Reference proteome</keyword>
<feature type="chain" id="PRO_5026147945" evidence="1">
    <location>
        <begin position="27"/>
        <end position="332"/>
    </location>
</feature>
<organism evidence="2 3">
    <name type="scientific">Billgrantia tianxiuensis</name>
    <dbReference type="NCBI Taxonomy" id="2497861"/>
    <lineage>
        <taxon>Bacteria</taxon>
        <taxon>Pseudomonadati</taxon>
        <taxon>Pseudomonadota</taxon>
        <taxon>Gammaproteobacteria</taxon>
        <taxon>Oceanospirillales</taxon>
        <taxon>Halomonadaceae</taxon>
        <taxon>Billgrantia</taxon>
    </lineage>
</organism>
<dbReference type="InterPro" id="IPR037107">
    <property type="entry name" value="Put_OMP_sf"/>
</dbReference>
<dbReference type="KEGG" id="htx:EKK97_07530"/>
<protein>
    <submittedName>
        <fullName evidence="2">Lipid A deacylase LpxR family protein</fullName>
    </submittedName>
</protein>
<dbReference type="EMBL" id="CP035042">
    <property type="protein sequence ID" value="QHC49500.1"/>
    <property type="molecule type" value="Genomic_DNA"/>
</dbReference>
<sequence length="332" mass="37142">MYRGIGGFLCALTLALGWLVTTPAMAGPGVLTLQIDNDGMVSSDDDNYTSGVALMWTRATREQNWTQRVAGGLPRGWLDRIDALSYHLSYRMYTPVEVERRDLIEDDRPYAGLVLGGLSLYGRQPLSDAWQREEALQFDIGVVGPATSADRVQREVHRFTRSQRPRGWSHQLGNEPILNASYRRHWWHRQSLGRLELQHGPELSASLGNLLVQAGTGYGLRLGQGLDNAMGWPSLGVERGGYRQVPVSSGIGWHLFASLHGRYVAHNLLLDGNTVRDSHSVERRELVGDAVLGVALSWEQWEVSLAHVWRSKEFEEQQNSTAHGALSLSYRF</sequence>
<dbReference type="Proteomes" id="UP000464013">
    <property type="component" value="Chromosome"/>
</dbReference>
<keyword evidence="1" id="KW-0732">Signal</keyword>
<accession>A0A6I6SNV0</accession>
<evidence type="ECO:0000256" key="1">
    <source>
        <dbReference type="SAM" id="SignalP"/>
    </source>
</evidence>
<feature type="signal peptide" evidence="1">
    <location>
        <begin position="1"/>
        <end position="26"/>
    </location>
</feature>
<dbReference type="InterPro" id="IPR018707">
    <property type="entry name" value="LpxR"/>
</dbReference>
<dbReference type="RefSeq" id="WP_159550811.1">
    <property type="nucleotide sequence ID" value="NZ_CP035042.1"/>
</dbReference>
<dbReference type="Gene3D" id="2.40.128.140">
    <property type="entry name" value="Outer membrane protein"/>
    <property type="match status" value="1"/>
</dbReference>
<proteinExistence type="predicted"/>
<dbReference type="AlphaFoldDB" id="A0A6I6SNV0"/>